<feature type="repeat" description="PPR" evidence="3">
    <location>
        <begin position="425"/>
        <end position="459"/>
    </location>
</feature>
<dbReference type="Pfam" id="PF01535">
    <property type="entry name" value="PPR"/>
    <property type="match status" value="2"/>
</dbReference>
<feature type="repeat" description="PPR" evidence="3">
    <location>
        <begin position="355"/>
        <end position="389"/>
    </location>
</feature>
<dbReference type="PANTHER" id="PTHR47447:SF28">
    <property type="entry name" value="PENTACOTRIPEPTIDE-REPEAT REGION OF PRORP DOMAIN-CONTAINING PROTEIN"/>
    <property type="match status" value="1"/>
</dbReference>
<dbReference type="EMBL" id="JACMSC010000017">
    <property type="protein sequence ID" value="KAG6480371.1"/>
    <property type="molecule type" value="Genomic_DNA"/>
</dbReference>
<name>A0A8J5KBG2_ZINOF</name>
<protein>
    <recommendedName>
        <fullName evidence="7">Pentatricopeptide repeat-containing protein</fullName>
    </recommendedName>
</protein>
<keyword evidence="2" id="KW-0677">Repeat</keyword>
<comment type="similarity">
    <text evidence="1">Belongs to the PPR family. P subfamily.</text>
</comment>
<evidence type="ECO:0000256" key="2">
    <source>
        <dbReference type="ARBA" id="ARBA00022737"/>
    </source>
</evidence>
<keyword evidence="6" id="KW-1185">Reference proteome</keyword>
<sequence length="799" mass="90070">MLPHLLRRCIVASLVTPNSRLLPLRSLYSASDSPSLASSPLSAISRHRTRRPSRPIPKADPAVPDLTRTDLLPTLSTEEGHRDDAATVARLLRTATDSSQLESLLLHSGVAPSAPILSSILGSGDLSSNAILALYRWATPQLASPLLVTFIDRLGKSRAFDSAWSLLLHHAPLPLSAFSSLFRRYARAGMPSAAIRTFYYTRRHPEAVSAEDGASDPFELLIDALCKEGHTKVAAELLDRTRQDATAPPSVRVYNMLLHGWFRSRKLRKSEKLWDQMREEGVSPTVVTYGTLIEGLCRMRRPEQALTLLEEMKTAGIQANPLTCNPIIDALSEDGRFKEALGMLEKFPLYGVSPNIYTFNSLVKGFCKRRDLAGASKILKMMIERGIIPSSTTYNYFFRFFSKFGKIEEGMNLYTKMIHSGYSPDRLTYQLLIKMLCEKERLELAVQLIKEMNKNGFDQDLDTSTMLVHLLCRMRRLEEASLEFESMIKRGIVPQYITYRILVRGLKRLGMAEVEINVSNQMNSVIRSTKLPDTFCEREKDDVAERRKSILRKAEVMSDVLKTRKDSKKSQKWKSSNETQKWKSSNEIAEFDNEDYQFAITWSSLEAVQLNALEFRLDSCGSLSEASLRDQTRHSSLGFYEEVDICWIMVRVIVGGHGLQCARLESTKVSGQTHETGPSYPHLNFTSLPRAQPCFCFNAVPDDAVQWRLERDLNAEVVKGIESVQEVVLSANGTQSGDVLWLIIHLSYEPQEIRDQLPLASNVDQAERCVDPRAMDLHQHRTSPISKLHVLSSPITFSK</sequence>
<dbReference type="AlphaFoldDB" id="A0A8J5KBG2"/>
<feature type="repeat" description="PPR" evidence="3">
    <location>
        <begin position="250"/>
        <end position="284"/>
    </location>
</feature>
<evidence type="ECO:0000256" key="3">
    <source>
        <dbReference type="PROSITE-ProRule" id="PRU00708"/>
    </source>
</evidence>
<dbReference type="InterPro" id="IPR002885">
    <property type="entry name" value="PPR_rpt"/>
</dbReference>
<evidence type="ECO:0000313" key="6">
    <source>
        <dbReference type="Proteomes" id="UP000734854"/>
    </source>
</evidence>
<dbReference type="Pfam" id="PF13041">
    <property type="entry name" value="PPR_2"/>
    <property type="match status" value="2"/>
</dbReference>
<feature type="repeat" description="PPR" evidence="3">
    <location>
        <begin position="320"/>
        <end position="354"/>
    </location>
</feature>
<feature type="repeat" description="PPR" evidence="3">
    <location>
        <begin position="285"/>
        <end position="319"/>
    </location>
</feature>
<reference evidence="5 6" key="1">
    <citation type="submission" date="2020-08" db="EMBL/GenBank/DDBJ databases">
        <title>Plant Genome Project.</title>
        <authorList>
            <person name="Zhang R.-G."/>
        </authorList>
    </citation>
    <scope>NUCLEOTIDE SEQUENCE [LARGE SCALE GENOMIC DNA]</scope>
    <source>
        <tissue evidence="5">Rhizome</tissue>
    </source>
</reference>
<feature type="repeat" description="PPR" evidence="3">
    <location>
        <begin position="460"/>
        <end position="494"/>
    </location>
</feature>
<feature type="repeat" description="PPR" evidence="3">
    <location>
        <begin position="390"/>
        <end position="424"/>
    </location>
</feature>
<dbReference type="PROSITE" id="PS51375">
    <property type="entry name" value="PPR"/>
    <property type="match status" value="7"/>
</dbReference>
<dbReference type="PANTHER" id="PTHR47447">
    <property type="entry name" value="OS03G0856100 PROTEIN"/>
    <property type="match status" value="1"/>
</dbReference>
<organism evidence="5 6">
    <name type="scientific">Zingiber officinale</name>
    <name type="common">Ginger</name>
    <name type="synonym">Amomum zingiber</name>
    <dbReference type="NCBI Taxonomy" id="94328"/>
    <lineage>
        <taxon>Eukaryota</taxon>
        <taxon>Viridiplantae</taxon>
        <taxon>Streptophyta</taxon>
        <taxon>Embryophyta</taxon>
        <taxon>Tracheophyta</taxon>
        <taxon>Spermatophyta</taxon>
        <taxon>Magnoliopsida</taxon>
        <taxon>Liliopsida</taxon>
        <taxon>Zingiberales</taxon>
        <taxon>Zingiberaceae</taxon>
        <taxon>Zingiber</taxon>
    </lineage>
</organism>
<gene>
    <name evidence="5" type="ORF">ZIOFF_063871</name>
</gene>
<evidence type="ECO:0008006" key="7">
    <source>
        <dbReference type="Google" id="ProtNLM"/>
    </source>
</evidence>
<dbReference type="NCBIfam" id="TIGR00756">
    <property type="entry name" value="PPR"/>
    <property type="match status" value="6"/>
</dbReference>
<evidence type="ECO:0000256" key="1">
    <source>
        <dbReference type="ARBA" id="ARBA00007626"/>
    </source>
</evidence>
<feature type="region of interest" description="Disordered" evidence="4">
    <location>
        <begin position="30"/>
        <end position="68"/>
    </location>
</feature>
<evidence type="ECO:0000256" key="4">
    <source>
        <dbReference type="SAM" id="MobiDB-lite"/>
    </source>
</evidence>
<dbReference type="Gene3D" id="1.25.40.10">
    <property type="entry name" value="Tetratricopeptide repeat domain"/>
    <property type="match status" value="2"/>
</dbReference>
<dbReference type="InterPro" id="IPR011990">
    <property type="entry name" value="TPR-like_helical_dom_sf"/>
</dbReference>
<feature type="compositionally biased region" description="Low complexity" evidence="4">
    <location>
        <begin position="30"/>
        <end position="44"/>
    </location>
</feature>
<accession>A0A8J5KBG2</accession>
<evidence type="ECO:0000313" key="5">
    <source>
        <dbReference type="EMBL" id="KAG6480371.1"/>
    </source>
</evidence>
<dbReference type="SUPFAM" id="SSF81901">
    <property type="entry name" value="HCP-like"/>
    <property type="match status" value="1"/>
</dbReference>
<dbReference type="Pfam" id="PF12854">
    <property type="entry name" value="PPR_1"/>
    <property type="match status" value="1"/>
</dbReference>
<comment type="caution">
    <text evidence="5">The sequence shown here is derived from an EMBL/GenBank/DDBJ whole genome shotgun (WGS) entry which is preliminary data.</text>
</comment>
<dbReference type="Proteomes" id="UP000734854">
    <property type="component" value="Unassembled WGS sequence"/>
</dbReference>
<proteinExistence type="inferred from homology"/>